<dbReference type="SUPFAM" id="SSF54416">
    <property type="entry name" value="Amine oxidase N-terminal region"/>
    <property type="match status" value="2"/>
</dbReference>
<keyword evidence="8" id="KW-1015">Disulfide bond</keyword>
<comment type="caution">
    <text evidence="14">The sequence shown here is derived from an EMBL/GenBank/DDBJ whole genome shotgun (WGS) entry which is preliminary data.</text>
</comment>
<dbReference type="EMBL" id="SKBQ01000091">
    <property type="protein sequence ID" value="TPX07286.1"/>
    <property type="molecule type" value="Genomic_DNA"/>
</dbReference>
<keyword evidence="4 11" id="KW-0479">Metal-binding</keyword>
<dbReference type="OrthoDB" id="5379943at2759"/>
<dbReference type="Gene3D" id="2.70.98.20">
    <property type="entry name" value="Copper amine oxidase, catalytic domain"/>
    <property type="match status" value="1"/>
</dbReference>
<dbReference type="PANTHER" id="PTHR10638">
    <property type="entry name" value="COPPER AMINE OXIDASE"/>
    <property type="match status" value="1"/>
</dbReference>
<dbReference type="InParanoid" id="A0A507ALF7"/>
<organism evidence="14 15">
    <name type="scientific">Thyridium curvatum</name>
    <dbReference type="NCBI Taxonomy" id="1093900"/>
    <lineage>
        <taxon>Eukaryota</taxon>
        <taxon>Fungi</taxon>
        <taxon>Dikarya</taxon>
        <taxon>Ascomycota</taxon>
        <taxon>Pezizomycotina</taxon>
        <taxon>Sordariomycetes</taxon>
        <taxon>Sordariomycetidae</taxon>
        <taxon>Thyridiales</taxon>
        <taxon>Thyridiaceae</taxon>
        <taxon>Thyridium</taxon>
    </lineage>
</organism>
<feature type="modified residue" description="2',4',5'-topaquinone" evidence="10">
    <location>
        <position position="389"/>
    </location>
</feature>
<dbReference type="STRING" id="1093900.A0A507ALF7"/>
<name>A0A507ALF7_9PEZI</name>
<proteinExistence type="inferred from homology"/>
<dbReference type="InterPro" id="IPR015798">
    <property type="entry name" value="Cu_amine_oxidase_C"/>
</dbReference>
<keyword evidence="7 11" id="KW-0186">Copper</keyword>
<sequence length="670" mass="75377">MHPLSPVRPDEISAVSRLLQASLKGVGLRFKIIDLQEPIKKDLVPFLEAERTGAVLPRPPPRIFYALFDRLDNGNFVKALVNVTNSHIMSIRELPKDLHGPVDGDEVLELEAMCLKHPDVIAEIEKLQLPPGVTVCTDPWVYGTDSESETRRLTQFYMYLVDNNPECNHYSLPLKISPVFDTTTKTLIRIDYLPSGADEKTTETTPWKPTKAVEFAPELLTEPMREDVKPYIVQQPDGASFTIEDENVVRWQKWRFRVRSTYREGIVLQNVTYDGRNVIYRMAINEMTVPYGDPRAPYHRKQAFDAGDVGFGATANALSLGCDCLGHIHYFSSVRASSSGMPVDMPNVICLHEQDAGLQFKHTNYRTNTATVVRNRQLVVQMICTLANYEYIFAYIFDQAGGLETEIRATGILSTMPIDEGITVPWGTNVAPGVMAANHQHLFSLRIDPAIDGYNNTAFFEESMAMERDPKLNPYGAGYVAKQTSIVQSGSAVLDTSKNRVFKIRNDSVINQVSQKPVAYKIHAAPSQMLVFGDDTYQVRRARYATKPFWFTKYRDDELYAAGEFTNMSRASSGVEVWSGRGDNIENNDVVIWHTFGLTHNPRPEDFPVMPVERISVTLKPDGFFTKNPALDVPQSSQRFNKSILHQDKAEPIVDTSSSCCSTYVPKAHM</sequence>
<dbReference type="SUPFAM" id="SSF49998">
    <property type="entry name" value="Amine oxidase catalytic domain"/>
    <property type="match status" value="1"/>
</dbReference>
<comment type="similarity">
    <text evidence="2 11">Belongs to the copper/topaquinone oxidase family.</text>
</comment>
<dbReference type="Gene3D" id="3.10.450.40">
    <property type="match status" value="2"/>
</dbReference>
<evidence type="ECO:0000256" key="3">
    <source>
        <dbReference type="ARBA" id="ARBA00011738"/>
    </source>
</evidence>
<dbReference type="PROSITE" id="PS01164">
    <property type="entry name" value="COPPER_AMINE_OXID_1"/>
    <property type="match status" value="1"/>
</dbReference>
<dbReference type="InterPro" id="IPR015802">
    <property type="entry name" value="Cu_amine_oxidase_N3"/>
</dbReference>
<evidence type="ECO:0000259" key="12">
    <source>
        <dbReference type="Pfam" id="PF01179"/>
    </source>
</evidence>
<feature type="domain" description="Copper amine oxidase N3-terminal" evidence="13">
    <location>
        <begin position="101"/>
        <end position="191"/>
    </location>
</feature>
<keyword evidence="5 9" id="KW-0801">TPQ</keyword>
<dbReference type="Pfam" id="PF01179">
    <property type="entry name" value="Cu_amine_oxid"/>
    <property type="match status" value="1"/>
</dbReference>
<dbReference type="GO" id="GO:0048038">
    <property type="term" value="F:quinone binding"/>
    <property type="evidence" value="ECO:0007669"/>
    <property type="project" value="InterPro"/>
</dbReference>
<dbReference type="AlphaFoldDB" id="A0A507ALF7"/>
<evidence type="ECO:0000259" key="13">
    <source>
        <dbReference type="Pfam" id="PF02728"/>
    </source>
</evidence>
<dbReference type="FunFam" id="2.70.98.20:FF:000001">
    <property type="entry name" value="Amine oxidase"/>
    <property type="match status" value="1"/>
</dbReference>
<evidence type="ECO:0000256" key="2">
    <source>
        <dbReference type="ARBA" id="ARBA00007983"/>
    </source>
</evidence>
<evidence type="ECO:0000256" key="6">
    <source>
        <dbReference type="ARBA" id="ARBA00023002"/>
    </source>
</evidence>
<gene>
    <name evidence="14" type="ORF">E0L32_010783</name>
</gene>
<feature type="active site" description="Proton acceptor" evidence="9">
    <location>
        <position position="305"/>
    </location>
</feature>
<comment type="PTM">
    <text evidence="10 11">Topaquinone (TPQ) is generated by copper-dependent autoxidation of a specific tyrosyl residue.</text>
</comment>
<dbReference type="Proteomes" id="UP000319257">
    <property type="component" value="Unassembled WGS sequence"/>
</dbReference>
<dbReference type="PANTHER" id="PTHR10638:SF33">
    <property type="entry name" value="AMINE OXIDASE"/>
    <property type="match status" value="1"/>
</dbReference>
<dbReference type="InterPro" id="IPR049948">
    <property type="entry name" value="Cu_Am_ox_TPQ-bd"/>
</dbReference>
<feature type="domain" description="Copper amine oxidase catalytic" evidence="12">
    <location>
        <begin position="233"/>
        <end position="631"/>
    </location>
</feature>
<comment type="cofactor">
    <cofactor evidence="1">
        <name>Cu cation</name>
        <dbReference type="ChEBI" id="CHEBI:23378"/>
    </cofactor>
</comment>
<evidence type="ECO:0000256" key="4">
    <source>
        <dbReference type="ARBA" id="ARBA00022723"/>
    </source>
</evidence>
<dbReference type="InterPro" id="IPR036460">
    <property type="entry name" value="Cu_amine_oxidase_C_sf"/>
</dbReference>
<evidence type="ECO:0000256" key="5">
    <source>
        <dbReference type="ARBA" id="ARBA00022772"/>
    </source>
</evidence>
<evidence type="ECO:0000256" key="10">
    <source>
        <dbReference type="PIRSR" id="PIRSR600269-51"/>
    </source>
</evidence>
<dbReference type="Pfam" id="PF02728">
    <property type="entry name" value="Cu_amine_oxidN3"/>
    <property type="match status" value="1"/>
</dbReference>
<evidence type="ECO:0000256" key="7">
    <source>
        <dbReference type="ARBA" id="ARBA00023008"/>
    </source>
</evidence>
<dbReference type="GeneID" id="41978230"/>
<dbReference type="GO" id="GO:0009308">
    <property type="term" value="P:amine metabolic process"/>
    <property type="evidence" value="ECO:0007669"/>
    <property type="project" value="UniProtKB-UniRule"/>
</dbReference>
<dbReference type="InterPro" id="IPR016182">
    <property type="entry name" value="Cu_amine_oxidase_N-reg"/>
</dbReference>
<keyword evidence="6 11" id="KW-0560">Oxidoreductase</keyword>
<dbReference type="RefSeq" id="XP_030988997.1">
    <property type="nucleotide sequence ID" value="XM_031133439.1"/>
</dbReference>
<dbReference type="InterPro" id="IPR000269">
    <property type="entry name" value="Cu_amine_oxidase"/>
</dbReference>
<comment type="subunit">
    <text evidence="3">Homodimer.</text>
</comment>
<comment type="cofactor">
    <cofactor evidence="11">
        <name>Cu cation</name>
        <dbReference type="ChEBI" id="CHEBI:23378"/>
    </cofactor>
    <text evidence="11">Contains 1 topaquinone per subunit.</text>
</comment>
<dbReference type="GO" id="GO:0008131">
    <property type="term" value="F:primary methylamine oxidase activity"/>
    <property type="evidence" value="ECO:0007669"/>
    <property type="project" value="InterPro"/>
</dbReference>
<protein>
    <recommendedName>
        <fullName evidence="11">Amine oxidase</fullName>
        <ecNumber evidence="11">1.4.3.-</ecNumber>
    </recommendedName>
</protein>
<accession>A0A507ALF7</accession>
<feature type="active site" description="Schiff-base intermediate with substrate; via topaquinone" evidence="9">
    <location>
        <position position="389"/>
    </location>
</feature>
<keyword evidence="15" id="KW-1185">Reference proteome</keyword>
<dbReference type="GO" id="GO:0005507">
    <property type="term" value="F:copper ion binding"/>
    <property type="evidence" value="ECO:0007669"/>
    <property type="project" value="InterPro"/>
</dbReference>
<evidence type="ECO:0000313" key="14">
    <source>
        <dbReference type="EMBL" id="TPX07286.1"/>
    </source>
</evidence>
<evidence type="ECO:0000313" key="15">
    <source>
        <dbReference type="Proteomes" id="UP000319257"/>
    </source>
</evidence>
<evidence type="ECO:0000256" key="8">
    <source>
        <dbReference type="ARBA" id="ARBA00023157"/>
    </source>
</evidence>
<evidence type="ECO:0000256" key="1">
    <source>
        <dbReference type="ARBA" id="ARBA00001935"/>
    </source>
</evidence>
<evidence type="ECO:0000256" key="11">
    <source>
        <dbReference type="RuleBase" id="RU000672"/>
    </source>
</evidence>
<evidence type="ECO:0000256" key="9">
    <source>
        <dbReference type="PIRSR" id="PIRSR600269-50"/>
    </source>
</evidence>
<dbReference type="EC" id="1.4.3.-" evidence="11"/>
<reference evidence="14 15" key="1">
    <citation type="submission" date="2019-06" db="EMBL/GenBank/DDBJ databases">
        <title>Draft genome sequence of the filamentous fungus Phialemoniopsis curvata isolated from diesel fuel.</title>
        <authorList>
            <person name="Varaljay V.A."/>
            <person name="Lyon W.J."/>
            <person name="Crouch A.L."/>
            <person name="Drake C.E."/>
            <person name="Hollomon J.M."/>
            <person name="Nadeau L.J."/>
            <person name="Nunn H.S."/>
            <person name="Stevenson B.S."/>
            <person name="Bojanowski C.L."/>
            <person name="Crookes-Goodson W.J."/>
        </authorList>
    </citation>
    <scope>NUCLEOTIDE SEQUENCE [LARGE SCALE GENOMIC DNA]</scope>
    <source>
        <strain evidence="14 15">D216</strain>
    </source>
</reference>